<evidence type="ECO:0008006" key="3">
    <source>
        <dbReference type="Google" id="ProtNLM"/>
    </source>
</evidence>
<accession>A0A9D1J6R3</accession>
<reference evidence="1" key="1">
    <citation type="submission" date="2020-10" db="EMBL/GenBank/DDBJ databases">
        <authorList>
            <person name="Gilroy R."/>
        </authorList>
    </citation>
    <scope>NUCLEOTIDE SEQUENCE</scope>
    <source>
        <strain evidence="1">ChiHjej13B12-12457</strain>
    </source>
</reference>
<reference evidence="1" key="2">
    <citation type="journal article" date="2021" name="PeerJ">
        <title>Extensive microbial diversity within the chicken gut microbiome revealed by metagenomics and culture.</title>
        <authorList>
            <person name="Gilroy R."/>
            <person name="Ravi A."/>
            <person name="Getino M."/>
            <person name="Pursley I."/>
            <person name="Horton D.L."/>
            <person name="Alikhan N.F."/>
            <person name="Baker D."/>
            <person name="Gharbi K."/>
            <person name="Hall N."/>
            <person name="Watson M."/>
            <person name="Adriaenssens E.M."/>
            <person name="Foster-Nyarko E."/>
            <person name="Jarju S."/>
            <person name="Secka A."/>
            <person name="Antonio M."/>
            <person name="Oren A."/>
            <person name="Chaudhuri R.R."/>
            <person name="La Ragione R."/>
            <person name="Hildebrand F."/>
            <person name="Pallen M.J."/>
        </authorList>
    </citation>
    <scope>NUCLEOTIDE SEQUENCE</scope>
    <source>
        <strain evidence="1">ChiHjej13B12-12457</strain>
    </source>
</reference>
<evidence type="ECO:0000313" key="2">
    <source>
        <dbReference type="Proteomes" id="UP000886744"/>
    </source>
</evidence>
<dbReference type="AlphaFoldDB" id="A0A9D1J6R3"/>
<proteinExistence type="predicted"/>
<name>A0A9D1J6R3_9BACT</name>
<protein>
    <recommendedName>
        <fullName evidence="3">Fumarylacetoacetase-like C-terminal domain-containing protein</fullName>
    </recommendedName>
</protein>
<comment type="caution">
    <text evidence="1">The sequence shown here is derived from an EMBL/GenBank/DDBJ whole genome shotgun (WGS) entry which is preliminary data.</text>
</comment>
<dbReference type="EMBL" id="DVHI01000061">
    <property type="protein sequence ID" value="HIR62843.1"/>
    <property type="molecule type" value="Genomic_DNA"/>
</dbReference>
<sequence length="190" mass="21212">MNILVSPLTGGSFYFRSDSTLIRALTDFYKPDYVESISAVPVICFRSERSGKSVLEQFARRYLGPFSCGIILKAVLRGDSVKEADRIFVQNALDYSTVIPYDLIPLDRLPDSISASRPFVIKINGLERCRIEQHPGIQELSRRFADISRYCSVRTGDMLAFELAPEVPVGREEHLTATFGTGGSISIIVR</sequence>
<dbReference type="Proteomes" id="UP000886744">
    <property type="component" value="Unassembled WGS sequence"/>
</dbReference>
<evidence type="ECO:0000313" key="1">
    <source>
        <dbReference type="EMBL" id="HIR62843.1"/>
    </source>
</evidence>
<gene>
    <name evidence="1" type="ORF">IAC94_04900</name>
</gene>
<organism evidence="1 2">
    <name type="scientific">Candidatus Coprenecus avistercoris</name>
    <dbReference type="NCBI Taxonomy" id="2840730"/>
    <lineage>
        <taxon>Bacteria</taxon>
        <taxon>Pseudomonadati</taxon>
        <taxon>Bacteroidota</taxon>
        <taxon>Bacteroidia</taxon>
        <taxon>Bacteroidales</taxon>
        <taxon>Rikenellaceae</taxon>
        <taxon>Rikenellaceae incertae sedis</taxon>
        <taxon>Candidatus Coprenecus</taxon>
    </lineage>
</organism>